<dbReference type="OMA" id="FICETDM"/>
<evidence type="ECO:0000313" key="4">
    <source>
        <dbReference type="Proteomes" id="UP000822369"/>
    </source>
</evidence>
<dbReference type="KEGG" id="nfu:107382141"/>
<dbReference type="Proteomes" id="UP000822369">
    <property type="component" value="Chromosome 10"/>
</dbReference>
<feature type="region of interest" description="Disordered" evidence="1">
    <location>
        <begin position="261"/>
        <end position="283"/>
    </location>
</feature>
<comment type="caution">
    <text evidence="3">The sequence shown here is derived from an EMBL/GenBank/DDBJ whole genome shotgun (WGS) entry which is preliminary data.</text>
</comment>
<proteinExistence type="predicted"/>
<sequence length="362" mass="41521">MTKASLIKLILLVILAFIICLPEFFRTHSASRVNFLCLTHQLCKIKSNRRPGKAEEMRKDICDGFWSPAPETWEQICTQKNQSNRTDLRMPEAQGTRTDPERSWFLCEADKNMEELYNISASGLDTYFEVSVELQLNDSFILNLNFYGHSNDSSLHLYPTEEHQTGDDEGQREAFYCCPPHVPTAKSANQCLCHLWLANQTVLTGTEEEKLPWKQLDKGEWWCVSRVIWLFLLCVVLLTVFTAVIRQINWRKLLGKKSKVRPISHHSPNQKQNAVEKKSDAETLKEGTRSFHQSYGLQICSKLPPIQEAGSQSEIETLLNENTDQSVTGNLHHRVHIPTFVDVVTKKHLRSSESNFSSTEDK</sequence>
<feature type="compositionally biased region" description="Basic and acidic residues" evidence="1">
    <location>
        <begin position="274"/>
        <end position="283"/>
    </location>
</feature>
<accession>A0A9D3BMJ8</accession>
<feature type="transmembrane region" description="Helical" evidence="2">
    <location>
        <begin position="227"/>
        <end position="248"/>
    </location>
</feature>
<evidence type="ECO:0000313" key="3">
    <source>
        <dbReference type="EMBL" id="KAF7213010.1"/>
    </source>
</evidence>
<keyword evidence="2" id="KW-1133">Transmembrane helix</keyword>
<name>A0A9D3BMJ8_NOTFU</name>
<keyword evidence="2" id="KW-0812">Transmembrane</keyword>
<evidence type="ECO:0000256" key="1">
    <source>
        <dbReference type="SAM" id="MobiDB-lite"/>
    </source>
</evidence>
<keyword evidence="2" id="KW-0472">Membrane</keyword>
<protein>
    <submittedName>
        <fullName evidence="3">LOC107382141-like protein</fullName>
    </submittedName>
</protein>
<organism evidence="3 4">
    <name type="scientific">Nothobranchius furzeri</name>
    <name type="common">Turquoise killifish</name>
    <dbReference type="NCBI Taxonomy" id="105023"/>
    <lineage>
        <taxon>Eukaryota</taxon>
        <taxon>Metazoa</taxon>
        <taxon>Chordata</taxon>
        <taxon>Craniata</taxon>
        <taxon>Vertebrata</taxon>
        <taxon>Euteleostomi</taxon>
        <taxon>Actinopterygii</taxon>
        <taxon>Neopterygii</taxon>
        <taxon>Teleostei</taxon>
        <taxon>Neoteleostei</taxon>
        <taxon>Acanthomorphata</taxon>
        <taxon>Ovalentaria</taxon>
        <taxon>Atherinomorphae</taxon>
        <taxon>Cyprinodontiformes</taxon>
        <taxon>Nothobranchiidae</taxon>
        <taxon>Nothobranchius</taxon>
    </lineage>
</organism>
<dbReference type="OrthoDB" id="8964045at2759"/>
<dbReference type="EMBL" id="JAAVVJ010000010">
    <property type="protein sequence ID" value="KAF7213010.1"/>
    <property type="molecule type" value="Genomic_DNA"/>
</dbReference>
<evidence type="ECO:0000256" key="2">
    <source>
        <dbReference type="SAM" id="Phobius"/>
    </source>
</evidence>
<gene>
    <name evidence="3" type="ORF">G4P62_007685</name>
</gene>
<dbReference type="AlphaFoldDB" id="A0A9D3BMJ8"/>
<reference evidence="3" key="1">
    <citation type="submission" date="2020-03" db="EMBL/GenBank/DDBJ databases">
        <title>Intra-Species Differences in Population Size shape Life History and Genome Evolution.</title>
        <authorList>
            <person name="Willemsen D."/>
            <person name="Cui R."/>
            <person name="Valenzano D.R."/>
        </authorList>
    </citation>
    <scope>NUCLEOTIDE SEQUENCE</scope>
    <source>
        <strain evidence="3">GRZ</strain>
        <tissue evidence="3">Whole</tissue>
    </source>
</reference>